<dbReference type="AlphaFoldDB" id="A0A855MLM0"/>
<evidence type="ECO:0000256" key="1">
    <source>
        <dbReference type="SAM" id="MobiDB-lite"/>
    </source>
</evidence>
<dbReference type="EMBL" id="PDVW01000002">
    <property type="protein sequence ID" value="POY51559.1"/>
    <property type="molecule type" value="Genomic_DNA"/>
</dbReference>
<gene>
    <name evidence="2" type="ORF">F131LOC_00432</name>
</gene>
<protein>
    <submittedName>
        <fullName evidence="2">Uncharacterized protein</fullName>
    </submittedName>
</protein>
<organism evidence="2">
    <name type="scientific">Pectobacterium versatile</name>
    <dbReference type="NCBI Taxonomy" id="2488639"/>
    <lineage>
        <taxon>Bacteria</taxon>
        <taxon>Pseudomonadati</taxon>
        <taxon>Pseudomonadota</taxon>
        <taxon>Gammaproteobacteria</taxon>
        <taxon>Enterobacterales</taxon>
        <taxon>Pectobacteriaceae</taxon>
        <taxon>Pectobacterium</taxon>
    </lineage>
</organism>
<reference evidence="2" key="1">
    <citation type="submission" date="2017-12" db="EMBL/GenBank/DDBJ databases">
        <title>First report on the novel genomospecies/subspecies of Pectobacterium carotovorum in Russia.</title>
        <authorList>
            <person name="Shirshikov F.V."/>
            <person name="Miroshnikov K."/>
            <person name="Toshakov S.V."/>
            <person name="Kabanova A.P."/>
            <person name="Barannik A.P."/>
            <person name="Shneider M."/>
            <person name="Ignatov A.N."/>
            <person name="Miroshnikov K.A."/>
        </authorList>
    </citation>
    <scope>NUCLEOTIDE SEQUENCE [LARGE SCALE GENOMIC DNA]</scope>
    <source>
        <strain evidence="2">F131</strain>
    </source>
</reference>
<comment type="caution">
    <text evidence="2">The sequence shown here is derived from an EMBL/GenBank/DDBJ whole genome shotgun (WGS) entry which is preliminary data.</text>
</comment>
<sequence length="51" mass="5798">MAGLPVRRRQPYDTPDALRRSRYTSREVSFGEADAMKTASAGEFYSVMVIR</sequence>
<evidence type="ECO:0000313" key="2">
    <source>
        <dbReference type="EMBL" id="POY51559.1"/>
    </source>
</evidence>
<proteinExistence type="predicted"/>
<accession>A0A855MLM0</accession>
<name>A0A855MLM0_9GAMM</name>
<feature type="region of interest" description="Disordered" evidence="1">
    <location>
        <begin position="1"/>
        <end position="20"/>
    </location>
</feature>